<organism evidence="1 2">
    <name type="scientific">Podarcis lilfordi</name>
    <name type="common">Lilford's wall lizard</name>
    <dbReference type="NCBI Taxonomy" id="74358"/>
    <lineage>
        <taxon>Eukaryota</taxon>
        <taxon>Metazoa</taxon>
        <taxon>Chordata</taxon>
        <taxon>Craniata</taxon>
        <taxon>Vertebrata</taxon>
        <taxon>Euteleostomi</taxon>
        <taxon>Lepidosauria</taxon>
        <taxon>Squamata</taxon>
        <taxon>Bifurcata</taxon>
        <taxon>Unidentata</taxon>
        <taxon>Episquamata</taxon>
        <taxon>Laterata</taxon>
        <taxon>Lacertibaenia</taxon>
        <taxon>Lacertidae</taxon>
        <taxon>Podarcis</taxon>
    </lineage>
</organism>
<accession>A0AA35NZ91</accession>
<reference evidence="1" key="1">
    <citation type="submission" date="2022-12" db="EMBL/GenBank/DDBJ databases">
        <authorList>
            <person name="Alioto T."/>
            <person name="Alioto T."/>
            <person name="Gomez Garrido J."/>
        </authorList>
    </citation>
    <scope>NUCLEOTIDE SEQUENCE</scope>
</reference>
<protein>
    <submittedName>
        <fullName evidence="1">Uncharacterized protein</fullName>
    </submittedName>
</protein>
<dbReference type="Proteomes" id="UP001178461">
    <property type="component" value="Chromosome 3"/>
</dbReference>
<evidence type="ECO:0000313" key="2">
    <source>
        <dbReference type="Proteomes" id="UP001178461"/>
    </source>
</evidence>
<dbReference type="AlphaFoldDB" id="A0AA35NZ91"/>
<dbReference type="EMBL" id="OX395128">
    <property type="protein sequence ID" value="CAI5769781.1"/>
    <property type="molecule type" value="Genomic_DNA"/>
</dbReference>
<name>A0AA35NZ91_9SAUR</name>
<proteinExistence type="predicted"/>
<gene>
    <name evidence="1" type="ORF">PODLI_1B013392</name>
</gene>
<evidence type="ECO:0000313" key="1">
    <source>
        <dbReference type="EMBL" id="CAI5769781.1"/>
    </source>
</evidence>
<keyword evidence="2" id="KW-1185">Reference proteome</keyword>
<sequence>MILILGDTIGLLTGNMLKARSSFLNETLAVLTLAGSLLLLTVVKRKQEPVTICSYNLKYIIEPFSHIESSLMISRCVACVSFLWTQTESAQPVPGSLWPLSYISRPTA</sequence>